<keyword evidence="1" id="KW-0472">Membrane</keyword>
<dbReference type="KEGG" id="soz:Spy49_0836"/>
<dbReference type="GO" id="GO:0005886">
    <property type="term" value="C:plasma membrane"/>
    <property type="evidence" value="ECO:0007669"/>
    <property type="project" value="TreeGrafter"/>
</dbReference>
<feature type="transmembrane region" description="Helical" evidence="1">
    <location>
        <begin position="232"/>
        <end position="249"/>
    </location>
</feature>
<dbReference type="InterPro" id="IPR050303">
    <property type="entry name" value="GatZ_KbaZ_carbometab"/>
</dbReference>
<name>A0A0H3C0G4_STRPZ</name>
<feature type="transmembrane region" description="Helical" evidence="1">
    <location>
        <begin position="157"/>
        <end position="174"/>
    </location>
</feature>
<keyword evidence="2" id="KW-0808">Transferase</keyword>
<dbReference type="PANTHER" id="PTHR32502">
    <property type="entry name" value="N-ACETYLGALACTOSAMINE PERMEASE II COMPONENT-RELATED"/>
    <property type="match status" value="1"/>
</dbReference>
<proteinExistence type="predicted"/>
<organism evidence="2 3">
    <name type="scientific">Streptococcus pyogenes serotype M49 (strain NZ131)</name>
    <dbReference type="NCBI Taxonomy" id="471876"/>
    <lineage>
        <taxon>Bacteria</taxon>
        <taxon>Bacillati</taxon>
        <taxon>Bacillota</taxon>
        <taxon>Bacilli</taxon>
        <taxon>Lactobacillales</taxon>
        <taxon>Streptococcaceae</taxon>
        <taxon>Streptococcus</taxon>
    </lineage>
</organism>
<dbReference type="Pfam" id="PF03613">
    <property type="entry name" value="EIID-AGA"/>
    <property type="match status" value="1"/>
</dbReference>
<dbReference type="HOGENOM" id="CLU_060742_0_0_9"/>
<dbReference type="PROSITE" id="PS51108">
    <property type="entry name" value="PTS_EIID"/>
    <property type="match status" value="1"/>
</dbReference>
<protein>
    <submittedName>
        <fullName evidence="2">Putative phospotransferase system (PTS), enzyme II component D</fullName>
    </submittedName>
</protein>
<accession>A0A0H3C0G4</accession>
<dbReference type="GO" id="GO:0009401">
    <property type="term" value="P:phosphoenolpyruvate-dependent sugar phosphotransferase system"/>
    <property type="evidence" value="ECO:0007669"/>
    <property type="project" value="InterPro"/>
</dbReference>
<dbReference type="EMBL" id="CP000829">
    <property type="protein sequence ID" value="ACI61145.1"/>
    <property type="molecule type" value="Genomic_DNA"/>
</dbReference>
<dbReference type="GO" id="GO:0016740">
    <property type="term" value="F:transferase activity"/>
    <property type="evidence" value="ECO:0007669"/>
    <property type="project" value="UniProtKB-KW"/>
</dbReference>
<gene>
    <name evidence="2" type="ordered locus">Spy49_0836</name>
</gene>
<dbReference type="InterPro" id="IPR004704">
    <property type="entry name" value="PTS_IID_man"/>
</dbReference>
<dbReference type="Proteomes" id="UP000001039">
    <property type="component" value="Chromosome"/>
</dbReference>
<dbReference type="AlphaFoldDB" id="A0A0H3C0G4"/>
<keyword evidence="1" id="KW-0812">Transmembrane</keyword>
<keyword evidence="1" id="KW-1133">Transmembrane helix</keyword>
<feature type="transmembrane region" description="Helical" evidence="1">
    <location>
        <begin position="126"/>
        <end position="151"/>
    </location>
</feature>
<evidence type="ECO:0000313" key="3">
    <source>
        <dbReference type="Proteomes" id="UP000001039"/>
    </source>
</evidence>
<evidence type="ECO:0000256" key="1">
    <source>
        <dbReference type="SAM" id="Phobius"/>
    </source>
</evidence>
<dbReference type="PANTHER" id="PTHR32502:SF23">
    <property type="entry name" value="TRANSPORT PROTEIN, PTS SYSTEM"/>
    <property type="match status" value="1"/>
</dbReference>
<feature type="transmembrane region" description="Helical" evidence="1">
    <location>
        <begin position="255"/>
        <end position="276"/>
    </location>
</feature>
<evidence type="ECO:0000313" key="2">
    <source>
        <dbReference type="EMBL" id="ACI61145.1"/>
    </source>
</evidence>
<sequence length="279" mass="30711">MTSQDNLTKEDRKMLRSVFWRSWTMNASRTGATQYHAVGVIYTLLPVINRFYKTDKDKAEALVRHTTWFNATMHINNFIMGLVASMEKKNSEDPDFDASAITAVKASLMGPISGVGDSFFWGILRVIAAGIGISLASAGSAMGAVVFLLLYNIPAFIIHYYSLYGGYSVGAGFIKKLYESGGIKIVTKTSSMLGLMMVGSMTASNVKFKTILTVAAKGAKEAASIQDYLDQLFIGIVPLMVTLAAFWLLRKKVNINWIMFGIMFLGIILGTFRYLLIIS</sequence>
<reference evidence="2 3" key="1">
    <citation type="journal article" date="2008" name="J. Bacteriol.">
        <title>Genome sequence of a nephritogenic and highly transformable M49 strain of Streptococcus pyogenes.</title>
        <authorList>
            <person name="McShan W.M."/>
            <person name="Ferretti J.J."/>
            <person name="Karasawa T."/>
            <person name="Suvorov A.N."/>
            <person name="Lin S."/>
            <person name="Qin B."/>
            <person name="Jia H."/>
            <person name="Kenton S."/>
            <person name="Najar F."/>
            <person name="Wu H."/>
            <person name="Scott J."/>
            <person name="Roe B.A."/>
            <person name="Savic D.J."/>
        </authorList>
    </citation>
    <scope>NUCLEOTIDE SEQUENCE [LARGE SCALE GENOMIC DNA]</scope>
    <source>
        <strain evidence="2 3">NZ131</strain>
    </source>
</reference>